<feature type="region of interest" description="Disordered" evidence="1">
    <location>
        <begin position="125"/>
        <end position="242"/>
    </location>
</feature>
<accession>A0AAN8NNM5</accession>
<dbReference type="EMBL" id="JAVHJM010000002">
    <property type="protein sequence ID" value="KAK6517965.1"/>
    <property type="molecule type" value="Genomic_DNA"/>
</dbReference>
<dbReference type="GO" id="GO:0006357">
    <property type="term" value="P:regulation of transcription by RNA polymerase II"/>
    <property type="evidence" value="ECO:0007669"/>
    <property type="project" value="TreeGrafter"/>
</dbReference>
<dbReference type="InterPro" id="IPR013243">
    <property type="entry name" value="SCA7_dom"/>
</dbReference>
<name>A0AAN8NNM5_9PEZI</name>
<dbReference type="AlphaFoldDB" id="A0AAN8NNM5"/>
<dbReference type="GO" id="GO:0000124">
    <property type="term" value="C:SAGA complex"/>
    <property type="evidence" value="ECO:0007669"/>
    <property type="project" value="InterPro"/>
</dbReference>
<feature type="domain" description="SCA7" evidence="2">
    <location>
        <begin position="229"/>
        <end position="295"/>
    </location>
</feature>
<comment type="caution">
    <text evidence="3">The sequence shown here is derived from an EMBL/GenBank/DDBJ whole genome shotgun (WGS) entry which is preliminary data.</text>
</comment>
<dbReference type="PANTHER" id="PTHR47805:SF1">
    <property type="entry name" value="SAGA-ASSOCIATED FACTOR 73"/>
    <property type="match status" value="1"/>
</dbReference>
<dbReference type="PANTHER" id="PTHR47805">
    <property type="entry name" value="SAGA-ASSOCIATED FACTOR 73"/>
    <property type="match status" value="1"/>
</dbReference>
<dbReference type="GO" id="GO:1904802">
    <property type="term" value="P:RITS complex assembly"/>
    <property type="evidence" value="ECO:0007669"/>
    <property type="project" value="TreeGrafter"/>
</dbReference>
<keyword evidence="4" id="KW-1185">Reference proteome</keyword>
<dbReference type="Pfam" id="PF08313">
    <property type="entry name" value="SCA7"/>
    <property type="match status" value="1"/>
</dbReference>
<reference evidence="3 4" key="1">
    <citation type="submission" date="2019-10" db="EMBL/GenBank/DDBJ databases">
        <authorList>
            <person name="Palmer J.M."/>
        </authorList>
    </citation>
    <scope>NUCLEOTIDE SEQUENCE [LARGE SCALE GENOMIC DNA]</scope>
    <source>
        <strain evidence="3 4">TWF506</strain>
    </source>
</reference>
<gene>
    <name evidence="3" type="ORF">TWF506_005132</name>
</gene>
<feature type="compositionally biased region" description="Low complexity" evidence="1">
    <location>
        <begin position="157"/>
        <end position="183"/>
    </location>
</feature>
<dbReference type="PROSITE" id="PS51505">
    <property type="entry name" value="SCA7"/>
    <property type="match status" value="1"/>
</dbReference>
<evidence type="ECO:0000313" key="3">
    <source>
        <dbReference type="EMBL" id="KAK6517965.1"/>
    </source>
</evidence>
<dbReference type="Proteomes" id="UP001307849">
    <property type="component" value="Unassembled WGS sequence"/>
</dbReference>
<sequence>MTETKMSAAQRRKRVIDMLCNPAADDVFTEEDRIPKRLKLSSPLGSNLDKAAPEKKNDASYASFLNGRLSEQEAAHLPFGRPLLDESEIIQCKHCKKPILRPLAQSHIKACLKVKAEAKKERKLAKEAASGKVDLKKTKEKAEGKEGEDKEEKAKASKPATAGATASEAVKSTTKTATKTKAGATKKKVEDEGAAESKNSKKRKAAVDDEKGKAGEGPKTKKTKKEKPAPKPKGPVDVERQCGVPLPNGQLCARSLTCKSHSMGAKRAVQGRPAPYDTLLLAYQKKNQAKQQSKSSHNNLASRVQSSTDKFLLLRSSAFVFVFCVTQKLQLMLVIPLLMTSKRTRFMSTQTKKWSLSWPLLLDLIHNQSFQLSSSPPDRSITTDDLP</sequence>
<dbReference type="GO" id="GO:0031048">
    <property type="term" value="P:regulatory ncRNA-mediated heterochromatin formation"/>
    <property type="evidence" value="ECO:0007669"/>
    <property type="project" value="TreeGrafter"/>
</dbReference>
<proteinExistence type="predicted"/>
<feature type="compositionally biased region" description="Basic and acidic residues" evidence="1">
    <location>
        <begin position="226"/>
        <end position="240"/>
    </location>
</feature>
<dbReference type="InterPro" id="IPR037804">
    <property type="entry name" value="SGF73"/>
</dbReference>
<evidence type="ECO:0000259" key="2">
    <source>
        <dbReference type="PROSITE" id="PS51505"/>
    </source>
</evidence>
<feature type="compositionally biased region" description="Basic and acidic residues" evidence="1">
    <location>
        <begin position="133"/>
        <end position="155"/>
    </location>
</feature>
<feature type="compositionally biased region" description="Basic and acidic residues" evidence="1">
    <location>
        <begin position="205"/>
        <end position="219"/>
    </location>
</feature>
<evidence type="ECO:0000313" key="4">
    <source>
        <dbReference type="Proteomes" id="UP001307849"/>
    </source>
</evidence>
<dbReference type="Gene3D" id="6.10.140.1270">
    <property type="match status" value="1"/>
</dbReference>
<protein>
    <recommendedName>
        <fullName evidence="2">SCA7 domain-containing protein</fullName>
    </recommendedName>
</protein>
<organism evidence="3 4">
    <name type="scientific">Arthrobotrys conoides</name>
    <dbReference type="NCBI Taxonomy" id="74498"/>
    <lineage>
        <taxon>Eukaryota</taxon>
        <taxon>Fungi</taxon>
        <taxon>Dikarya</taxon>
        <taxon>Ascomycota</taxon>
        <taxon>Pezizomycotina</taxon>
        <taxon>Orbiliomycetes</taxon>
        <taxon>Orbiliales</taxon>
        <taxon>Orbiliaceae</taxon>
        <taxon>Arthrobotrys</taxon>
    </lineage>
</organism>
<evidence type="ECO:0000256" key="1">
    <source>
        <dbReference type="SAM" id="MobiDB-lite"/>
    </source>
</evidence>